<dbReference type="PANTHER" id="PTHR11066">
    <property type="entry name" value="ACYL-COA THIOESTERASE"/>
    <property type="match status" value="1"/>
</dbReference>
<sequence length="295" mass="32993">MELHTSGQYWDQRDLTELLALDLDGQNRYRSHTSDVDNHGHVYGGQLIAQTLWAAAQGLEGRSPSLLQMTFLNDASPLDTIEYSVELLQDGRCFSNRHIYGVQGTGLVLSANASFQKTSTDSGRVYHLDRLLPTPESLPTLAESAASQMHQGHALRLRLIDRPVLDVRPIHAERAGGRPDDQPEVGYWVRLNQPLPNEGCLHPAALAYMSDCWLNRCLVPSPSMPDPWQHGRVSQLNHSLWFHSSLIDANDWLLFLSEPVRSLAGRGLVTTHIYQRYGRLVASMTQDMLLSPLVA</sequence>
<dbReference type="InterPro" id="IPR029069">
    <property type="entry name" value="HotDog_dom_sf"/>
</dbReference>
<feature type="domain" description="Acyl-CoA thioesterase-like C-terminal" evidence="4">
    <location>
        <begin position="171"/>
        <end position="289"/>
    </location>
</feature>
<dbReference type="GO" id="GO:0009062">
    <property type="term" value="P:fatty acid catabolic process"/>
    <property type="evidence" value="ECO:0007669"/>
    <property type="project" value="TreeGrafter"/>
</dbReference>
<dbReference type="InterPro" id="IPR003703">
    <property type="entry name" value="Acyl_CoA_thio"/>
</dbReference>
<dbReference type="Pfam" id="PF13622">
    <property type="entry name" value="4HBT_3"/>
    <property type="match status" value="1"/>
</dbReference>
<keyword evidence="6" id="KW-1185">Reference proteome</keyword>
<dbReference type="PANTHER" id="PTHR11066:SF34">
    <property type="entry name" value="ACYL-COENZYME A THIOESTERASE 8"/>
    <property type="match status" value="1"/>
</dbReference>
<dbReference type="AlphaFoldDB" id="A0A1H1F1B9"/>
<protein>
    <submittedName>
        <fullName evidence="5">Acyl-CoA thioesterase-2</fullName>
    </submittedName>
</protein>
<dbReference type="GO" id="GO:0047617">
    <property type="term" value="F:fatty acyl-CoA hydrolase activity"/>
    <property type="evidence" value="ECO:0007669"/>
    <property type="project" value="InterPro"/>
</dbReference>
<dbReference type="InterPro" id="IPR049450">
    <property type="entry name" value="ACOT8-like_C"/>
</dbReference>
<evidence type="ECO:0000256" key="2">
    <source>
        <dbReference type="ARBA" id="ARBA00022801"/>
    </source>
</evidence>
<dbReference type="Pfam" id="PF20789">
    <property type="entry name" value="4HBT_3C"/>
    <property type="match status" value="1"/>
</dbReference>
<evidence type="ECO:0000256" key="1">
    <source>
        <dbReference type="ARBA" id="ARBA00006538"/>
    </source>
</evidence>
<dbReference type="InterPro" id="IPR049449">
    <property type="entry name" value="TesB_ACOT8-like_N"/>
</dbReference>
<dbReference type="CDD" id="cd03444">
    <property type="entry name" value="Thioesterase_II_repeat1"/>
    <property type="match status" value="1"/>
</dbReference>
<dbReference type="Gene3D" id="2.40.160.210">
    <property type="entry name" value="Acyl-CoA thioesterase, double hotdog domain"/>
    <property type="match status" value="1"/>
</dbReference>
<dbReference type="RefSeq" id="WP_075944522.1">
    <property type="nucleotide sequence ID" value="NZ_FNKJ01000003.1"/>
</dbReference>
<dbReference type="EMBL" id="FNKJ01000003">
    <property type="protein sequence ID" value="SDQ94589.1"/>
    <property type="molecule type" value="Genomic_DNA"/>
</dbReference>
<organism evidence="5 6">
    <name type="scientific">Pseudomonas moorei</name>
    <dbReference type="NCBI Taxonomy" id="395599"/>
    <lineage>
        <taxon>Bacteria</taxon>
        <taxon>Pseudomonadati</taxon>
        <taxon>Pseudomonadota</taxon>
        <taxon>Gammaproteobacteria</taxon>
        <taxon>Pseudomonadales</taxon>
        <taxon>Pseudomonadaceae</taxon>
        <taxon>Pseudomonas</taxon>
    </lineage>
</organism>
<dbReference type="Proteomes" id="UP000199570">
    <property type="component" value="Unassembled WGS sequence"/>
</dbReference>
<evidence type="ECO:0000259" key="3">
    <source>
        <dbReference type="Pfam" id="PF13622"/>
    </source>
</evidence>
<name>A0A1H1F1B9_9PSED</name>
<evidence type="ECO:0000259" key="4">
    <source>
        <dbReference type="Pfam" id="PF20789"/>
    </source>
</evidence>
<proteinExistence type="inferred from homology"/>
<evidence type="ECO:0000313" key="5">
    <source>
        <dbReference type="EMBL" id="SDQ94589.1"/>
    </source>
</evidence>
<gene>
    <name evidence="5" type="ORF">SAMN04490195_2450</name>
</gene>
<dbReference type="OrthoDB" id="9781019at2"/>
<accession>A0A1H1F1B9</accession>
<keyword evidence="2" id="KW-0378">Hydrolase</keyword>
<dbReference type="GO" id="GO:0006637">
    <property type="term" value="P:acyl-CoA metabolic process"/>
    <property type="evidence" value="ECO:0007669"/>
    <property type="project" value="InterPro"/>
</dbReference>
<feature type="domain" description="Acyl-CoA thioesterase-like N-terminal HotDog" evidence="3">
    <location>
        <begin position="35"/>
        <end position="116"/>
    </location>
</feature>
<reference evidence="6" key="1">
    <citation type="submission" date="2016-10" db="EMBL/GenBank/DDBJ databases">
        <authorList>
            <person name="Varghese N."/>
            <person name="Submissions S."/>
        </authorList>
    </citation>
    <scope>NUCLEOTIDE SEQUENCE [LARGE SCALE GENOMIC DNA]</scope>
    <source>
        <strain evidence="6">BS3775</strain>
    </source>
</reference>
<dbReference type="SUPFAM" id="SSF54637">
    <property type="entry name" value="Thioesterase/thiol ester dehydrase-isomerase"/>
    <property type="match status" value="2"/>
</dbReference>
<comment type="similarity">
    <text evidence="1">Belongs to the C/M/P thioester hydrolase family.</text>
</comment>
<dbReference type="CDD" id="cd03445">
    <property type="entry name" value="Thioesterase_II_repeat2"/>
    <property type="match status" value="1"/>
</dbReference>
<evidence type="ECO:0000313" key="6">
    <source>
        <dbReference type="Proteomes" id="UP000199570"/>
    </source>
</evidence>
<dbReference type="InterPro" id="IPR042171">
    <property type="entry name" value="Acyl-CoA_hotdog"/>
</dbReference>